<evidence type="ECO:0000256" key="1">
    <source>
        <dbReference type="ARBA" id="ARBA00000448"/>
    </source>
</evidence>
<dbReference type="SUPFAM" id="SSF51445">
    <property type="entry name" value="(Trans)glycosidases"/>
    <property type="match status" value="1"/>
</dbReference>
<evidence type="ECO:0000256" key="2">
    <source>
        <dbReference type="ARBA" id="ARBA00005336"/>
    </source>
</evidence>
<feature type="domain" description="Glycoside hydrolase family 3 C-terminal" evidence="8">
    <location>
        <begin position="431"/>
        <end position="574"/>
    </location>
</feature>
<comment type="similarity">
    <text evidence="2">Belongs to the glycosyl hydrolase 3 family.</text>
</comment>
<organism evidence="9 10">
    <name type="scientific">Zhihengliuella alba</name>
    <dbReference type="NCBI Taxonomy" id="547018"/>
    <lineage>
        <taxon>Bacteria</taxon>
        <taxon>Bacillati</taxon>
        <taxon>Actinomycetota</taxon>
        <taxon>Actinomycetes</taxon>
        <taxon>Micrococcales</taxon>
        <taxon>Micrococcaceae</taxon>
        <taxon>Zhihengliuella</taxon>
    </lineage>
</organism>
<dbReference type="InterPro" id="IPR001764">
    <property type="entry name" value="Glyco_hydro_3_N"/>
</dbReference>
<proteinExistence type="inferred from homology"/>
<dbReference type="PANTHER" id="PTHR30620:SF16">
    <property type="entry name" value="LYSOSOMAL BETA GLUCOSIDASE"/>
    <property type="match status" value="1"/>
</dbReference>
<gene>
    <name evidence="9" type="ORF">GCM10022377_02530</name>
</gene>
<evidence type="ECO:0000259" key="8">
    <source>
        <dbReference type="Pfam" id="PF01915"/>
    </source>
</evidence>
<dbReference type="InterPro" id="IPR036962">
    <property type="entry name" value="Glyco_hydro_3_N_sf"/>
</dbReference>
<dbReference type="PRINTS" id="PR00133">
    <property type="entry name" value="GLHYDRLASE3"/>
</dbReference>
<dbReference type="InterPro" id="IPR017853">
    <property type="entry name" value="GH"/>
</dbReference>
<dbReference type="InterPro" id="IPR051915">
    <property type="entry name" value="Cellulose_Degrad_GH3"/>
</dbReference>
<dbReference type="Gene3D" id="3.40.50.1700">
    <property type="entry name" value="Glycoside hydrolase family 3 C-terminal domain"/>
    <property type="match status" value="1"/>
</dbReference>
<dbReference type="Pfam" id="PF01915">
    <property type="entry name" value="Glyco_hydro_3_C"/>
    <property type="match status" value="1"/>
</dbReference>
<protein>
    <recommendedName>
        <fullName evidence="3">beta-glucosidase</fullName>
        <ecNumber evidence="3">3.2.1.21</ecNumber>
    </recommendedName>
</protein>
<dbReference type="EC" id="3.2.1.21" evidence="3"/>
<sequence length="668" mass="71834">MSSASHPYQDPSLSPAQRAEDLLSRLPLEDKAGLMFQPLAGIGDFDAPGPIGYPSTRTLLDRRINHFNTLQASSARDLAQWANAAQAEVRKQPFGIPVTISSDPRHAFGNNPGTGLAAGPFSQWPEPLGFGALDDPDLAERFGEIVRREYRAVGITLALHPQIDLATEPRWSRAGGTYGQSAETASRLGVAYVRGLQGEALGPSSVAAMGKHFPGGGPQLDGEDPHFDYGKEQVYPGGLWDMHLQPFKDVLTAGISQMMPYYGVPMGTAYEEVGFSFNREIVTDLLRKQLGFDGIVCSDWGIIGATPWGVEHLSFEERMVKALDAGIDQFGGEAIPDTLIGLVRSGAVSESRIDESARRLLREKFTLGLFDDPFVDAERAEVVVGAADARDTGIAAQCAAHTLLVNGETKAHLPLDRGISVYVEGMDPAALAGRAHVVAAPEDADVAILRVAAPFEQRGVPGDLESFFHAGSIEFPAQDVEHIAAIASSAPTVVGVYLDRGAILTPLLPHVDSLLAEFGASDEAFARVLFGEAEPLGRLPIELPSSTAAVETSRPDVPSDSEDPAFEYGFGLRYEDWEPKPQPTDAERSTTTLARRRGGRYRLDRTSIGLLLKDPDARSVLADDIPELLDHPLLNATLGMDVPSVVAMVGDGVDERRRERLIARLAAL</sequence>
<name>A0ABP7CRL8_9MICC</name>
<evidence type="ECO:0000256" key="6">
    <source>
        <dbReference type="ARBA" id="ARBA00023295"/>
    </source>
</evidence>
<dbReference type="PANTHER" id="PTHR30620">
    <property type="entry name" value="PERIPLASMIC BETA-GLUCOSIDASE-RELATED"/>
    <property type="match status" value="1"/>
</dbReference>
<comment type="catalytic activity">
    <reaction evidence="1">
        <text>Hydrolysis of terminal, non-reducing beta-D-glucosyl residues with release of beta-D-glucose.</text>
        <dbReference type="EC" id="3.2.1.21"/>
    </reaction>
</comment>
<dbReference type="Proteomes" id="UP001501536">
    <property type="component" value="Unassembled WGS sequence"/>
</dbReference>
<evidence type="ECO:0000259" key="7">
    <source>
        <dbReference type="Pfam" id="PF00933"/>
    </source>
</evidence>
<keyword evidence="10" id="KW-1185">Reference proteome</keyword>
<evidence type="ECO:0000313" key="10">
    <source>
        <dbReference type="Proteomes" id="UP001501536"/>
    </source>
</evidence>
<dbReference type="GO" id="GO:0016787">
    <property type="term" value="F:hydrolase activity"/>
    <property type="evidence" value="ECO:0007669"/>
    <property type="project" value="UniProtKB-KW"/>
</dbReference>
<evidence type="ECO:0000256" key="4">
    <source>
        <dbReference type="ARBA" id="ARBA00022729"/>
    </source>
</evidence>
<dbReference type="RefSeq" id="WP_344878817.1">
    <property type="nucleotide sequence ID" value="NZ_BAABCJ010000001.1"/>
</dbReference>
<dbReference type="EMBL" id="BAABCJ010000001">
    <property type="protein sequence ID" value="GAA3693411.1"/>
    <property type="molecule type" value="Genomic_DNA"/>
</dbReference>
<evidence type="ECO:0000256" key="3">
    <source>
        <dbReference type="ARBA" id="ARBA00012744"/>
    </source>
</evidence>
<dbReference type="InterPro" id="IPR036881">
    <property type="entry name" value="Glyco_hydro_3_C_sf"/>
</dbReference>
<keyword evidence="6" id="KW-0326">Glycosidase</keyword>
<dbReference type="SUPFAM" id="SSF52279">
    <property type="entry name" value="Beta-D-glucan exohydrolase, C-terminal domain"/>
    <property type="match status" value="1"/>
</dbReference>
<reference evidence="10" key="1">
    <citation type="journal article" date="2019" name="Int. J. Syst. Evol. Microbiol.">
        <title>The Global Catalogue of Microorganisms (GCM) 10K type strain sequencing project: providing services to taxonomists for standard genome sequencing and annotation.</title>
        <authorList>
            <consortium name="The Broad Institute Genomics Platform"/>
            <consortium name="The Broad Institute Genome Sequencing Center for Infectious Disease"/>
            <person name="Wu L."/>
            <person name="Ma J."/>
        </authorList>
    </citation>
    <scope>NUCLEOTIDE SEQUENCE [LARGE SCALE GENOMIC DNA]</scope>
    <source>
        <strain evidence="10">JCM 16961</strain>
    </source>
</reference>
<dbReference type="InterPro" id="IPR002772">
    <property type="entry name" value="Glyco_hydro_3_C"/>
</dbReference>
<dbReference type="Gene3D" id="3.20.20.300">
    <property type="entry name" value="Glycoside hydrolase, family 3, N-terminal domain"/>
    <property type="match status" value="1"/>
</dbReference>
<comment type="caution">
    <text evidence="9">The sequence shown here is derived from an EMBL/GenBank/DDBJ whole genome shotgun (WGS) entry which is preliminary data.</text>
</comment>
<keyword evidence="5 9" id="KW-0378">Hydrolase</keyword>
<keyword evidence="4" id="KW-0732">Signal</keyword>
<evidence type="ECO:0000313" key="9">
    <source>
        <dbReference type="EMBL" id="GAA3693411.1"/>
    </source>
</evidence>
<accession>A0ABP7CRL8</accession>
<dbReference type="Pfam" id="PF00933">
    <property type="entry name" value="Glyco_hydro_3"/>
    <property type="match status" value="1"/>
</dbReference>
<feature type="domain" description="Glycoside hydrolase family 3 N-terminal" evidence="7">
    <location>
        <begin position="74"/>
        <end position="362"/>
    </location>
</feature>
<evidence type="ECO:0000256" key="5">
    <source>
        <dbReference type="ARBA" id="ARBA00022801"/>
    </source>
</evidence>